<dbReference type="InterPro" id="IPR008144">
    <property type="entry name" value="Guanylate_kin-like_dom"/>
</dbReference>
<evidence type="ECO:0000256" key="2">
    <source>
        <dbReference type="ARBA" id="ARBA00005790"/>
    </source>
</evidence>
<comment type="catalytic activity">
    <reaction evidence="5">
        <text>GMP + ATP = GDP + ADP</text>
        <dbReference type="Rhea" id="RHEA:20780"/>
        <dbReference type="ChEBI" id="CHEBI:30616"/>
        <dbReference type="ChEBI" id="CHEBI:58115"/>
        <dbReference type="ChEBI" id="CHEBI:58189"/>
        <dbReference type="ChEBI" id="CHEBI:456216"/>
        <dbReference type="EC" id="2.7.4.8"/>
    </reaction>
</comment>
<keyword evidence="3" id="KW-0808">Transferase</keyword>
<keyword evidence="4 7" id="KW-0418">Kinase</keyword>
<dbReference type="GO" id="GO:0016301">
    <property type="term" value="F:kinase activity"/>
    <property type="evidence" value="ECO:0007669"/>
    <property type="project" value="UniProtKB-KW"/>
</dbReference>
<dbReference type="Pfam" id="PF00625">
    <property type="entry name" value="Guanylate_kin"/>
    <property type="match status" value="1"/>
</dbReference>
<feature type="domain" description="Guanylate kinase-like" evidence="6">
    <location>
        <begin position="32"/>
        <end position="210"/>
    </location>
</feature>
<dbReference type="InterPro" id="IPR008145">
    <property type="entry name" value="GK/Ca_channel_bsu"/>
</dbReference>
<evidence type="ECO:0000313" key="8">
    <source>
        <dbReference type="Proteomes" id="UP000051217"/>
    </source>
</evidence>
<proteinExistence type="inferred from homology"/>
<comment type="similarity">
    <text evidence="2">Belongs to the guanylate kinase family.</text>
</comment>
<comment type="caution">
    <text evidence="7">The sequence shown here is derived from an EMBL/GenBank/DDBJ whole genome shotgun (WGS) entry which is preliminary data.</text>
</comment>
<sequence length="223" mass="25989">MSEVCVTSDFFDTQKIERMIECRKAQGEFDMKHVVVITGAPGTGKTTVRNYLTEKYGMEKVLTHTTRMKRVGEQDGVDYYFETDETFFRNHFLEHVDYDDKKYGSSLEGLQRAWEDNDWAVIVLDTKGAISYLRKMPAETLVLYLETSDQKKQAQRLAERGDRVELIKKRLASQEAKRDLELPQELHAHAQLLLNDDWEQTKHYLDAWLVKVGWKVAASDFQD</sequence>
<comment type="function">
    <text evidence="1">Essential for recycling GMP and indirectly, cGMP.</text>
</comment>
<evidence type="ECO:0000256" key="5">
    <source>
        <dbReference type="ARBA" id="ARBA00048594"/>
    </source>
</evidence>
<gene>
    <name evidence="7" type="ORF">FC65_GL001951</name>
</gene>
<dbReference type="CDD" id="cd00071">
    <property type="entry name" value="GMPK"/>
    <property type="match status" value="1"/>
</dbReference>
<evidence type="ECO:0000256" key="3">
    <source>
        <dbReference type="ARBA" id="ARBA00022679"/>
    </source>
</evidence>
<dbReference type="PANTHER" id="PTHR23117">
    <property type="entry name" value="GUANYLATE KINASE-RELATED"/>
    <property type="match status" value="1"/>
</dbReference>
<dbReference type="PROSITE" id="PS50052">
    <property type="entry name" value="GUANYLATE_KINASE_2"/>
    <property type="match status" value="1"/>
</dbReference>
<dbReference type="Proteomes" id="UP000051217">
    <property type="component" value="Unassembled WGS sequence"/>
</dbReference>
<evidence type="ECO:0000259" key="6">
    <source>
        <dbReference type="PROSITE" id="PS50052"/>
    </source>
</evidence>
<evidence type="ECO:0000256" key="4">
    <source>
        <dbReference type="ARBA" id="ARBA00022777"/>
    </source>
</evidence>
<evidence type="ECO:0000256" key="1">
    <source>
        <dbReference type="ARBA" id="ARBA00003531"/>
    </source>
</evidence>
<reference evidence="7 8" key="1">
    <citation type="journal article" date="2015" name="Genome Announc.">
        <title>Expanding the biotechnology potential of lactobacilli through comparative genomics of 213 strains and associated genera.</title>
        <authorList>
            <person name="Sun Z."/>
            <person name="Harris H.M."/>
            <person name="McCann A."/>
            <person name="Guo C."/>
            <person name="Argimon S."/>
            <person name="Zhang W."/>
            <person name="Yang X."/>
            <person name="Jeffery I.B."/>
            <person name="Cooney J.C."/>
            <person name="Kagawa T.F."/>
            <person name="Liu W."/>
            <person name="Song Y."/>
            <person name="Salvetti E."/>
            <person name="Wrobel A."/>
            <person name="Rasinkangas P."/>
            <person name="Parkhill J."/>
            <person name="Rea M.C."/>
            <person name="O'Sullivan O."/>
            <person name="Ritari J."/>
            <person name="Douillard F.P."/>
            <person name="Paul Ross R."/>
            <person name="Yang R."/>
            <person name="Briner A.E."/>
            <person name="Felis G.E."/>
            <person name="de Vos W.M."/>
            <person name="Barrangou R."/>
            <person name="Klaenhammer T.R."/>
            <person name="Caufield P.W."/>
            <person name="Cui Y."/>
            <person name="Zhang H."/>
            <person name="O'Toole P.W."/>
        </authorList>
    </citation>
    <scope>NUCLEOTIDE SEQUENCE [LARGE SCALE GENOMIC DNA]</scope>
    <source>
        <strain evidence="7 8">DSM 15836</strain>
    </source>
</reference>
<dbReference type="PANTHER" id="PTHR23117:SF13">
    <property type="entry name" value="GUANYLATE KINASE"/>
    <property type="match status" value="1"/>
</dbReference>
<organism evidence="7 8">
    <name type="scientific">Ligilactobacillus acidipiscis DSM 15836</name>
    <dbReference type="NCBI Taxonomy" id="1423716"/>
    <lineage>
        <taxon>Bacteria</taxon>
        <taxon>Bacillati</taxon>
        <taxon>Bacillota</taxon>
        <taxon>Bacilli</taxon>
        <taxon>Lactobacillales</taxon>
        <taxon>Lactobacillaceae</taxon>
        <taxon>Ligilactobacillus</taxon>
    </lineage>
</organism>
<name>A0ABR5PJN4_9LACO</name>
<keyword evidence="8" id="KW-1185">Reference proteome</keyword>
<evidence type="ECO:0000313" key="7">
    <source>
        <dbReference type="EMBL" id="KRM27442.1"/>
    </source>
</evidence>
<dbReference type="Gene3D" id="3.40.50.300">
    <property type="entry name" value="P-loop containing nucleotide triphosphate hydrolases"/>
    <property type="match status" value="1"/>
</dbReference>
<accession>A0ABR5PJN4</accession>
<protein>
    <submittedName>
        <fullName evidence="7">Guanylate kinase</fullName>
    </submittedName>
</protein>
<dbReference type="InterPro" id="IPR027417">
    <property type="entry name" value="P-loop_NTPase"/>
</dbReference>
<dbReference type="EMBL" id="AZFI01000069">
    <property type="protein sequence ID" value="KRM27442.1"/>
    <property type="molecule type" value="Genomic_DNA"/>
</dbReference>
<dbReference type="SMART" id="SM00072">
    <property type="entry name" value="GuKc"/>
    <property type="match status" value="1"/>
</dbReference>
<dbReference type="SUPFAM" id="SSF52540">
    <property type="entry name" value="P-loop containing nucleoside triphosphate hydrolases"/>
    <property type="match status" value="1"/>
</dbReference>